<dbReference type="InterPro" id="IPR012349">
    <property type="entry name" value="Split_barrel_FMN-bd"/>
</dbReference>
<name>A0AAD9M4C6_9PEZI</name>
<evidence type="ECO:0000313" key="1">
    <source>
        <dbReference type="EMBL" id="KAK2028123.1"/>
    </source>
</evidence>
<sequence>MEYPKTALNTVKRYRNRGVYDYETINNIIDQTPVLHVSFAPGAGGGPDADPYPVVLPMMGFTGDFHNPDGGPDEPRAVYLHGYVSSRMMRTAAAADGCADQTEAEGQGMPVCVAATLFDGVVLALTPNHHSCNYRSAVVFGRAVVVADEAERLWAMERVTDNLVPGRWSATRYPNSAEQRATGILRVEIDRASAKVRTGSTGEDRHDLQDLDMRRRVWAGVVPAYLVWGAPVPAETNMMERTPAYIEAWRTRETDQARAYAERAAKND</sequence>
<dbReference type="Proteomes" id="UP001232148">
    <property type="component" value="Unassembled WGS sequence"/>
</dbReference>
<dbReference type="InterPro" id="IPR024747">
    <property type="entry name" value="Pyridox_Oxase-rel"/>
</dbReference>
<reference evidence="1" key="1">
    <citation type="submission" date="2021-06" db="EMBL/GenBank/DDBJ databases">
        <title>Comparative genomics, transcriptomics and evolutionary studies reveal genomic signatures of adaptation to plant cell wall in hemibiotrophic fungi.</title>
        <authorList>
            <consortium name="DOE Joint Genome Institute"/>
            <person name="Baroncelli R."/>
            <person name="Diaz J.F."/>
            <person name="Benocci T."/>
            <person name="Peng M."/>
            <person name="Battaglia E."/>
            <person name="Haridas S."/>
            <person name="Andreopoulos W."/>
            <person name="Labutti K."/>
            <person name="Pangilinan J."/>
            <person name="Floch G.L."/>
            <person name="Makela M.R."/>
            <person name="Henrissat B."/>
            <person name="Grigoriev I.V."/>
            <person name="Crouch J.A."/>
            <person name="De Vries R.P."/>
            <person name="Sukno S.A."/>
            <person name="Thon M.R."/>
        </authorList>
    </citation>
    <scope>NUCLEOTIDE SEQUENCE</scope>
    <source>
        <strain evidence="1">MAFF235873</strain>
    </source>
</reference>
<evidence type="ECO:0008006" key="3">
    <source>
        <dbReference type="Google" id="ProtNLM"/>
    </source>
</evidence>
<dbReference type="Pfam" id="PF12900">
    <property type="entry name" value="Pyridox_ox_2"/>
    <property type="match status" value="1"/>
</dbReference>
<dbReference type="AlphaFoldDB" id="A0AAD9M4C6"/>
<dbReference type="PANTHER" id="PTHR34071:SF2">
    <property type="entry name" value="FLAVIN-NUCLEOTIDE-BINDING PROTEIN"/>
    <property type="match status" value="1"/>
</dbReference>
<evidence type="ECO:0000313" key="2">
    <source>
        <dbReference type="Proteomes" id="UP001232148"/>
    </source>
</evidence>
<gene>
    <name evidence="1" type="ORF">LX32DRAFT_640257</name>
</gene>
<keyword evidence="2" id="KW-1185">Reference proteome</keyword>
<dbReference type="EMBL" id="MU842883">
    <property type="protein sequence ID" value="KAK2028123.1"/>
    <property type="molecule type" value="Genomic_DNA"/>
</dbReference>
<protein>
    <recommendedName>
        <fullName evidence="3">Flavin-nucleotide-binding protein</fullName>
    </recommendedName>
</protein>
<organism evidence="1 2">
    <name type="scientific">Colletotrichum zoysiae</name>
    <dbReference type="NCBI Taxonomy" id="1216348"/>
    <lineage>
        <taxon>Eukaryota</taxon>
        <taxon>Fungi</taxon>
        <taxon>Dikarya</taxon>
        <taxon>Ascomycota</taxon>
        <taxon>Pezizomycotina</taxon>
        <taxon>Sordariomycetes</taxon>
        <taxon>Hypocreomycetidae</taxon>
        <taxon>Glomerellales</taxon>
        <taxon>Glomerellaceae</taxon>
        <taxon>Colletotrichum</taxon>
        <taxon>Colletotrichum graminicola species complex</taxon>
    </lineage>
</organism>
<comment type="caution">
    <text evidence="1">The sequence shown here is derived from an EMBL/GenBank/DDBJ whole genome shotgun (WGS) entry which is preliminary data.</text>
</comment>
<proteinExistence type="predicted"/>
<dbReference type="SUPFAM" id="SSF50475">
    <property type="entry name" value="FMN-binding split barrel"/>
    <property type="match status" value="1"/>
</dbReference>
<dbReference type="PANTHER" id="PTHR34071">
    <property type="entry name" value="5-NITROIMIDAZOLE ANTIBIOTICS RESISTANCE PROTEIN, NIMA-FAMILY-RELATED PROTEIN-RELATED"/>
    <property type="match status" value="1"/>
</dbReference>
<accession>A0AAD9M4C6</accession>
<dbReference type="Gene3D" id="2.30.110.10">
    <property type="entry name" value="Electron Transport, Fmn-binding Protein, Chain A"/>
    <property type="match status" value="1"/>
</dbReference>